<protein>
    <recommendedName>
        <fullName evidence="3">DNA helicase</fullName>
        <ecNumber evidence="3">3.6.4.12</ecNumber>
    </recommendedName>
</protein>
<dbReference type="InterPro" id="IPR012340">
    <property type="entry name" value="NA-bd_OB-fold"/>
</dbReference>
<dbReference type="PANTHER" id="PTHR11630:SF48">
    <property type="entry name" value="DNA HELICASE MCM9"/>
    <property type="match status" value="1"/>
</dbReference>
<dbReference type="InterPro" id="IPR058768">
    <property type="entry name" value="MCM9_N"/>
</dbReference>
<evidence type="ECO:0000256" key="6">
    <source>
        <dbReference type="ARBA" id="ARBA00023242"/>
    </source>
</evidence>
<dbReference type="RefSeq" id="XP_022245079.1">
    <property type="nucleotide sequence ID" value="XM_022389371.1"/>
</dbReference>
<evidence type="ECO:0000256" key="3">
    <source>
        <dbReference type="ARBA" id="ARBA00012551"/>
    </source>
</evidence>
<evidence type="ECO:0000259" key="8">
    <source>
        <dbReference type="Pfam" id="PF17207"/>
    </source>
</evidence>
<evidence type="ECO:0000259" key="9">
    <source>
        <dbReference type="Pfam" id="PF26066"/>
    </source>
</evidence>
<comment type="catalytic activity">
    <reaction evidence="7">
        <text>ATP + H2O = ADP + phosphate + H(+)</text>
        <dbReference type="Rhea" id="RHEA:13065"/>
        <dbReference type="ChEBI" id="CHEBI:15377"/>
        <dbReference type="ChEBI" id="CHEBI:15378"/>
        <dbReference type="ChEBI" id="CHEBI:30616"/>
        <dbReference type="ChEBI" id="CHEBI:43474"/>
        <dbReference type="ChEBI" id="CHEBI:456216"/>
        <dbReference type="EC" id="3.6.4.12"/>
    </reaction>
</comment>
<keyword evidence="5" id="KW-0547">Nucleotide-binding</keyword>
<organism evidence="10 11">
    <name type="scientific">Limulus polyphemus</name>
    <name type="common">Atlantic horseshoe crab</name>
    <dbReference type="NCBI Taxonomy" id="6850"/>
    <lineage>
        <taxon>Eukaryota</taxon>
        <taxon>Metazoa</taxon>
        <taxon>Ecdysozoa</taxon>
        <taxon>Arthropoda</taxon>
        <taxon>Chelicerata</taxon>
        <taxon>Merostomata</taxon>
        <taxon>Xiphosura</taxon>
        <taxon>Limulidae</taxon>
        <taxon>Limulus</taxon>
    </lineage>
</organism>
<dbReference type="Pfam" id="PF17207">
    <property type="entry name" value="MCM_OB"/>
    <property type="match status" value="1"/>
</dbReference>
<dbReference type="Pfam" id="PF26066">
    <property type="entry name" value="MCM9_N"/>
    <property type="match status" value="1"/>
</dbReference>
<keyword evidence="5" id="KW-0347">Helicase</keyword>
<dbReference type="InterPro" id="IPR033762">
    <property type="entry name" value="MCM_OB"/>
</dbReference>
<keyword evidence="6" id="KW-0539">Nucleus</keyword>
<dbReference type="SUPFAM" id="SSF50249">
    <property type="entry name" value="Nucleic acid-binding proteins"/>
    <property type="match status" value="1"/>
</dbReference>
<evidence type="ECO:0000256" key="4">
    <source>
        <dbReference type="ARBA" id="ARBA00022801"/>
    </source>
</evidence>
<comment type="similarity">
    <text evidence="2">Belongs to the MCM family.</text>
</comment>
<reference evidence="11" key="1">
    <citation type="submission" date="2025-08" db="UniProtKB">
        <authorList>
            <consortium name="RefSeq"/>
        </authorList>
    </citation>
    <scope>IDENTIFICATION</scope>
    <source>
        <tissue evidence="11">Muscle</tissue>
    </source>
</reference>
<keyword evidence="4" id="KW-0378">Hydrolase</keyword>
<evidence type="ECO:0000313" key="10">
    <source>
        <dbReference type="Proteomes" id="UP000694941"/>
    </source>
</evidence>
<proteinExistence type="inferred from homology"/>
<sequence length="352" mass="39121">MDMLDDGNSTADDIILGTVKAYIKENHFQELEAVLLAEDSTCHYSVSLHAMSLFEKSVDIGEELLARPQQVLNLFDKAMVSTSHDIYQNHESKEKMCLKQHLHARLTALPLCAEIQRATIPKAADVGKFMCITGTVIRSTSVKLLEYQRQYTCNKCKHVFTVEADVEQHFILPKPARCPNPDGCGGNKFSPLNRDTDRFDVTEVDVDSAHCDVDTDRFIVTEVDVDSAHCDVDTDRFAVTEVDVDSIHYDVDTDRFAVTEVDVDSGQCDVNTDRFIVTEVDVGSANCDVDTDRFVITEVDVGSARGTDLDGLIITEMDVDSASDTNFTNVTSFRNAIKTACEVYASLEDTFI</sequence>
<keyword evidence="5" id="KW-0067">ATP-binding</keyword>
<feature type="domain" description="MCM OB" evidence="8">
    <location>
        <begin position="123"/>
        <end position="200"/>
    </location>
</feature>
<accession>A0ABM1SN73</accession>
<dbReference type="GeneID" id="111086450"/>
<evidence type="ECO:0000256" key="5">
    <source>
        <dbReference type="ARBA" id="ARBA00022806"/>
    </source>
</evidence>
<name>A0ABM1SN73_LIMPO</name>
<dbReference type="PANTHER" id="PTHR11630">
    <property type="entry name" value="DNA REPLICATION LICENSING FACTOR MCM FAMILY MEMBER"/>
    <property type="match status" value="1"/>
</dbReference>
<dbReference type="Proteomes" id="UP000694941">
    <property type="component" value="Unplaced"/>
</dbReference>
<feature type="domain" description="MCM9 N-terminal" evidence="9">
    <location>
        <begin position="18"/>
        <end position="110"/>
    </location>
</feature>
<dbReference type="InterPro" id="IPR031327">
    <property type="entry name" value="MCM"/>
</dbReference>
<dbReference type="EC" id="3.6.4.12" evidence="3"/>
<evidence type="ECO:0000256" key="1">
    <source>
        <dbReference type="ARBA" id="ARBA00004123"/>
    </source>
</evidence>
<evidence type="ECO:0000313" key="11">
    <source>
        <dbReference type="RefSeq" id="XP_022245079.1"/>
    </source>
</evidence>
<gene>
    <name evidence="11" type="primary">LOC111086450</name>
</gene>
<keyword evidence="10" id="KW-1185">Reference proteome</keyword>
<evidence type="ECO:0000256" key="7">
    <source>
        <dbReference type="ARBA" id="ARBA00047995"/>
    </source>
</evidence>
<comment type="subcellular location">
    <subcellularLocation>
        <location evidence="1">Nucleus</location>
    </subcellularLocation>
</comment>
<evidence type="ECO:0000256" key="2">
    <source>
        <dbReference type="ARBA" id="ARBA00008010"/>
    </source>
</evidence>